<dbReference type="EMBL" id="GBRH01198550">
    <property type="protein sequence ID" value="JAD99345.1"/>
    <property type="molecule type" value="Transcribed_RNA"/>
</dbReference>
<reference evidence="1" key="2">
    <citation type="journal article" date="2015" name="Data Brief">
        <title>Shoot transcriptome of the giant reed, Arundo donax.</title>
        <authorList>
            <person name="Barrero R.A."/>
            <person name="Guerrero F.D."/>
            <person name="Moolhuijzen P."/>
            <person name="Goolsby J.A."/>
            <person name="Tidwell J."/>
            <person name="Bellgard S.E."/>
            <person name="Bellgard M.I."/>
        </authorList>
    </citation>
    <scope>NUCLEOTIDE SEQUENCE</scope>
    <source>
        <tissue evidence="1">Shoot tissue taken approximately 20 cm above the soil surface</tissue>
    </source>
</reference>
<sequence length="31" mass="3604">MITDYMTATGSQCPRYLDISQNYLEIHKTIP</sequence>
<name>A0A0A9EN96_ARUDO</name>
<proteinExistence type="predicted"/>
<organism evidence="1">
    <name type="scientific">Arundo donax</name>
    <name type="common">Giant reed</name>
    <name type="synonym">Donax arundinaceus</name>
    <dbReference type="NCBI Taxonomy" id="35708"/>
    <lineage>
        <taxon>Eukaryota</taxon>
        <taxon>Viridiplantae</taxon>
        <taxon>Streptophyta</taxon>
        <taxon>Embryophyta</taxon>
        <taxon>Tracheophyta</taxon>
        <taxon>Spermatophyta</taxon>
        <taxon>Magnoliopsida</taxon>
        <taxon>Liliopsida</taxon>
        <taxon>Poales</taxon>
        <taxon>Poaceae</taxon>
        <taxon>PACMAD clade</taxon>
        <taxon>Arundinoideae</taxon>
        <taxon>Arundineae</taxon>
        <taxon>Arundo</taxon>
    </lineage>
</organism>
<protein>
    <submittedName>
        <fullName evidence="1">Uncharacterized protein</fullName>
    </submittedName>
</protein>
<accession>A0A0A9EN96</accession>
<reference evidence="1" key="1">
    <citation type="submission" date="2014-09" db="EMBL/GenBank/DDBJ databases">
        <authorList>
            <person name="Magalhaes I.L.F."/>
            <person name="Oliveira U."/>
            <person name="Santos F.R."/>
            <person name="Vidigal T.H.D.A."/>
            <person name="Brescovit A.D."/>
            <person name="Santos A.J."/>
        </authorList>
    </citation>
    <scope>NUCLEOTIDE SEQUENCE</scope>
    <source>
        <tissue evidence="1">Shoot tissue taken approximately 20 cm above the soil surface</tissue>
    </source>
</reference>
<evidence type="ECO:0000313" key="1">
    <source>
        <dbReference type="EMBL" id="JAD99345.1"/>
    </source>
</evidence>
<dbReference type="AlphaFoldDB" id="A0A0A9EN96"/>